<sequence length="384" mass="42410">MQEIIALPFKGDPSLMRPASKDFRCHESLERHFVAAAADADDDDVAHDHYAYDVSGSGQVVMFQCTLPETNKFLTFSCQEPSCGVLMEDEPAATKEEDGAMDPFFFDTGYTLAGKTGFQVWPGSRLVVEAMTFVDASNNHDSPRLRTWQERMANGAKVLELGSGVGVVGASLASFGAHVLLSDLQTLVQNSTQPNLQRNANNKNQQSFRANYDDTEIVLSSPPRPSWLPSNAVRIGKGWAASTAVDWTIPLPEQVQHIRASKASTTNSADSSSSSENILGQIEVVIASDCVWLVSMMEPLFDTVQYVFQHNPNAKLLLSFQRRDGSTTTPESSDSSESSMFTTVDKILTAIQHDRKWSVQCLAWRYVNQTDQNEIFLFEVSPNH</sequence>
<evidence type="ECO:0000313" key="2">
    <source>
        <dbReference type="Proteomes" id="UP001295423"/>
    </source>
</evidence>
<name>A0AAD2FI37_9STRA</name>
<dbReference type="EMBL" id="CAKOGP040000269">
    <property type="protein sequence ID" value="CAJ1933432.1"/>
    <property type="molecule type" value="Genomic_DNA"/>
</dbReference>
<evidence type="ECO:0000313" key="1">
    <source>
        <dbReference type="EMBL" id="CAJ1933432.1"/>
    </source>
</evidence>
<organism evidence="1 2">
    <name type="scientific">Cylindrotheca closterium</name>
    <dbReference type="NCBI Taxonomy" id="2856"/>
    <lineage>
        <taxon>Eukaryota</taxon>
        <taxon>Sar</taxon>
        <taxon>Stramenopiles</taxon>
        <taxon>Ochrophyta</taxon>
        <taxon>Bacillariophyta</taxon>
        <taxon>Bacillariophyceae</taxon>
        <taxon>Bacillariophycidae</taxon>
        <taxon>Bacillariales</taxon>
        <taxon>Bacillariaceae</taxon>
        <taxon>Cylindrotheca</taxon>
    </lineage>
</organism>
<dbReference type="SUPFAM" id="SSF53335">
    <property type="entry name" value="S-adenosyl-L-methionine-dependent methyltransferases"/>
    <property type="match status" value="1"/>
</dbReference>
<dbReference type="InterPro" id="IPR029063">
    <property type="entry name" value="SAM-dependent_MTases_sf"/>
</dbReference>
<dbReference type="Gene3D" id="3.40.50.150">
    <property type="entry name" value="Vaccinia Virus protein VP39"/>
    <property type="match status" value="1"/>
</dbReference>
<dbReference type="Pfam" id="PF10294">
    <property type="entry name" value="Methyltransf_16"/>
    <property type="match status" value="2"/>
</dbReference>
<dbReference type="InterPro" id="IPR019410">
    <property type="entry name" value="Methyltransf_16"/>
</dbReference>
<accession>A0AAD2FI37</accession>
<protein>
    <recommendedName>
        <fullName evidence="3">Calmodulin-lysine N-methyltransferase</fullName>
    </recommendedName>
</protein>
<reference evidence="1" key="1">
    <citation type="submission" date="2023-08" db="EMBL/GenBank/DDBJ databases">
        <authorList>
            <person name="Audoor S."/>
            <person name="Bilcke G."/>
        </authorList>
    </citation>
    <scope>NUCLEOTIDE SEQUENCE</scope>
</reference>
<dbReference type="Proteomes" id="UP001295423">
    <property type="component" value="Unassembled WGS sequence"/>
</dbReference>
<evidence type="ECO:0008006" key="3">
    <source>
        <dbReference type="Google" id="ProtNLM"/>
    </source>
</evidence>
<proteinExistence type="predicted"/>
<comment type="caution">
    <text evidence="1">The sequence shown here is derived from an EMBL/GenBank/DDBJ whole genome shotgun (WGS) entry which is preliminary data.</text>
</comment>
<dbReference type="PANTHER" id="PTHR14614">
    <property type="entry name" value="HEPATOCELLULAR CARCINOMA-ASSOCIATED ANTIGEN"/>
    <property type="match status" value="1"/>
</dbReference>
<keyword evidence="2" id="KW-1185">Reference proteome</keyword>
<dbReference type="PANTHER" id="PTHR14614:SF97">
    <property type="entry name" value="S-ADENOSYL-L-METHIONINE-DEPENDENT METHYLTRANSFERASES SUPERFAMILY PROTEIN"/>
    <property type="match status" value="1"/>
</dbReference>
<dbReference type="AlphaFoldDB" id="A0AAD2FI37"/>
<gene>
    <name evidence="1" type="ORF">CYCCA115_LOCUS3305</name>
</gene>